<dbReference type="CDD" id="cd09325">
    <property type="entry name" value="TDT_C4-dicarb_trans"/>
    <property type="match status" value="1"/>
</dbReference>
<feature type="transmembrane region" description="Helical" evidence="5">
    <location>
        <begin position="137"/>
        <end position="156"/>
    </location>
</feature>
<dbReference type="Proteomes" id="UP001245561">
    <property type="component" value="Unassembled WGS sequence"/>
</dbReference>
<evidence type="ECO:0000256" key="4">
    <source>
        <dbReference type="ARBA" id="ARBA00023136"/>
    </source>
</evidence>
<dbReference type="InterPro" id="IPR052951">
    <property type="entry name" value="Tellurite_res_ion_channel"/>
</dbReference>
<dbReference type="AlphaFoldDB" id="A0AAW8TQI0"/>
<feature type="transmembrane region" description="Helical" evidence="5">
    <location>
        <begin position="38"/>
        <end position="59"/>
    </location>
</feature>
<evidence type="ECO:0000256" key="2">
    <source>
        <dbReference type="ARBA" id="ARBA00022692"/>
    </source>
</evidence>
<dbReference type="GO" id="GO:0046583">
    <property type="term" value="F:monoatomic cation efflux transmembrane transporter activity"/>
    <property type="evidence" value="ECO:0007669"/>
    <property type="project" value="TreeGrafter"/>
</dbReference>
<keyword evidence="2 5" id="KW-0812">Transmembrane</keyword>
<dbReference type="PANTHER" id="PTHR37955:SF1">
    <property type="entry name" value="DEP DOMAIN-CONTAINING PROTEIN"/>
    <property type="match status" value="1"/>
</dbReference>
<dbReference type="InterPro" id="IPR038665">
    <property type="entry name" value="Voltage-dep_anion_channel_sf"/>
</dbReference>
<feature type="transmembrane region" description="Helical" evidence="5">
    <location>
        <begin position="191"/>
        <end position="213"/>
    </location>
</feature>
<evidence type="ECO:0000256" key="3">
    <source>
        <dbReference type="ARBA" id="ARBA00022989"/>
    </source>
</evidence>
<evidence type="ECO:0000313" key="7">
    <source>
        <dbReference type="Proteomes" id="UP001245561"/>
    </source>
</evidence>
<dbReference type="EMBL" id="JARPYT010000023">
    <property type="protein sequence ID" value="MDT2638305.1"/>
    <property type="molecule type" value="Genomic_DNA"/>
</dbReference>
<protein>
    <submittedName>
        <fullName evidence="6">TDT family transporter</fullName>
    </submittedName>
</protein>
<keyword evidence="4 5" id="KW-0472">Membrane</keyword>
<dbReference type="InterPro" id="IPR004695">
    <property type="entry name" value="SLAC1/Mae1/Ssu1/TehA"/>
</dbReference>
<name>A0AAW8TQI0_9ENTE</name>
<proteinExistence type="predicted"/>
<organism evidence="6 7">
    <name type="scientific">Enterococcus dongliensis</name>
    <dbReference type="NCBI Taxonomy" id="2559925"/>
    <lineage>
        <taxon>Bacteria</taxon>
        <taxon>Bacillati</taxon>
        <taxon>Bacillota</taxon>
        <taxon>Bacilli</taxon>
        <taxon>Lactobacillales</taxon>
        <taxon>Enterococcaceae</taxon>
        <taxon>Enterococcus</taxon>
    </lineage>
</organism>
<keyword evidence="3 5" id="KW-1133">Transmembrane helix</keyword>
<comment type="subcellular location">
    <subcellularLocation>
        <location evidence="1">Membrane</location>
        <topology evidence="1">Multi-pass membrane protein</topology>
    </subcellularLocation>
</comment>
<gene>
    <name evidence="6" type="ORF">P7D36_12505</name>
</gene>
<reference evidence="6" key="1">
    <citation type="submission" date="2023-03" db="EMBL/GenBank/DDBJ databases">
        <authorList>
            <person name="Shen W."/>
            <person name="Cai J."/>
        </authorList>
    </citation>
    <scope>NUCLEOTIDE SEQUENCE</scope>
    <source>
        <strain evidence="6">P55-2</strain>
    </source>
</reference>
<comment type="caution">
    <text evidence="6">The sequence shown here is derived from an EMBL/GenBank/DDBJ whole genome shotgun (WGS) entry which is preliminary data.</text>
</comment>
<feature type="transmembrane region" description="Helical" evidence="5">
    <location>
        <begin position="247"/>
        <end position="267"/>
    </location>
</feature>
<evidence type="ECO:0000256" key="5">
    <source>
        <dbReference type="SAM" id="Phobius"/>
    </source>
</evidence>
<feature type="transmembrane region" description="Helical" evidence="5">
    <location>
        <begin position="219"/>
        <end position="240"/>
    </location>
</feature>
<sequence length="322" mass="35795">MNFSIKEFLKAVPIPMCGLILGTVSLGNLLFSEGFEKVGNAFCSIGFLIMMLIMLKIIFTFKHTLADLKNPIVASVSPTFTMAWMVICAFLNRLLPGSAIVSGIWVAAVILHLVLMLYFIVAHIFPVKVTLKSIYPSWFITFVGIGVIPNTSGAFVEELGEFFVWAALILYFILLPVIIKRVIDSEKMADSAIPLTTILTAPGSLCLAGYLSVFKEASLPFVVGLLILSQLIYFSILLYFRKMLKVGFYPSYAAFTFPLVISATAVFKVSKFFEGSPVATVTTWLSIFETLAAILVVCYVLTKYFIYFRAQAKALRLKHEYE</sequence>
<evidence type="ECO:0000256" key="1">
    <source>
        <dbReference type="ARBA" id="ARBA00004141"/>
    </source>
</evidence>
<feature type="transmembrane region" description="Helical" evidence="5">
    <location>
        <begin position="12"/>
        <end position="32"/>
    </location>
</feature>
<accession>A0AAW8TQI0</accession>
<feature type="transmembrane region" description="Helical" evidence="5">
    <location>
        <begin position="104"/>
        <end position="125"/>
    </location>
</feature>
<evidence type="ECO:0000313" key="6">
    <source>
        <dbReference type="EMBL" id="MDT2638305.1"/>
    </source>
</evidence>
<feature type="transmembrane region" description="Helical" evidence="5">
    <location>
        <begin position="71"/>
        <end position="92"/>
    </location>
</feature>
<dbReference type="Gene3D" id="1.50.10.150">
    <property type="entry name" value="Voltage-dependent anion channel"/>
    <property type="match status" value="1"/>
</dbReference>
<dbReference type="GO" id="GO:0005886">
    <property type="term" value="C:plasma membrane"/>
    <property type="evidence" value="ECO:0007669"/>
    <property type="project" value="TreeGrafter"/>
</dbReference>
<dbReference type="Pfam" id="PF03595">
    <property type="entry name" value="SLAC1"/>
    <property type="match status" value="1"/>
</dbReference>
<dbReference type="RefSeq" id="WP_311800783.1">
    <property type="nucleotide sequence ID" value="NZ_JARPYS010000024.1"/>
</dbReference>
<feature type="transmembrane region" description="Helical" evidence="5">
    <location>
        <begin position="162"/>
        <end position="179"/>
    </location>
</feature>
<dbReference type="PANTHER" id="PTHR37955">
    <property type="entry name" value="TELLURITE RESISTANCE PROTEIN TEHA"/>
    <property type="match status" value="1"/>
</dbReference>
<feature type="transmembrane region" description="Helical" evidence="5">
    <location>
        <begin position="287"/>
        <end position="308"/>
    </location>
</feature>